<dbReference type="EMBL" id="MU853554">
    <property type="protein sequence ID" value="KAK4148258.1"/>
    <property type="molecule type" value="Genomic_DNA"/>
</dbReference>
<evidence type="ECO:0000256" key="6">
    <source>
        <dbReference type="SAM" id="MobiDB-lite"/>
    </source>
</evidence>
<feature type="compositionally biased region" description="Basic and acidic residues" evidence="6">
    <location>
        <begin position="405"/>
        <end position="417"/>
    </location>
</feature>
<accession>A0AAN6VB82</accession>
<dbReference type="RefSeq" id="XP_062641629.1">
    <property type="nucleotide sequence ID" value="XM_062778954.1"/>
</dbReference>
<keyword evidence="4 7" id="KW-0472">Membrane</keyword>
<evidence type="ECO:0000256" key="5">
    <source>
        <dbReference type="ARBA" id="ARBA00038359"/>
    </source>
</evidence>
<keyword evidence="10" id="KW-1185">Reference proteome</keyword>
<dbReference type="GO" id="GO:0016020">
    <property type="term" value="C:membrane"/>
    <property type="evidence" value="ECO:0007669"/>
    <property type="project" value="UniProtKB-SubCell"/>
</dbReference>
<evidence type="ECO:0000256" key="3">
    <source>
        <dbReference type="ARBA" id="ARBA00022989"/>
    </source>
</evidence>
<feature type="domain" description="Rhodopsin" evidence="8">
    <location>
        <begin position="221"/>
        <end position="299"/>
    </location>
</feature>
<reference evidence="9" key="1">
    <citation type="journal article" date="2023" name="Mol. Phylogenet. Evol.">
        <title>Genome-scale phylogeny and comparative genomics of the fungal order Sordariales.</title>
        <authorList>
            <person name="Hensen N."/>
            <person name="Bonometti L."/>
            <person name="Westerberg I."/>
            <person name="Brannstrom I.O."/>
            <person name="Guillou S."/>
            <person name="Cros-Aarteil S."/>
            <person name="Calhoun S."/>
            <person name="Haridas S."/>
            <person name="Kuo A."/>
            <person name="Mondo S."/>
            <person name="Pangilinan J."/>
            <person name="Riley R."/>
            <person name="LaButti K."/>
            <person name="Andreopoulos B."/>
            <person name="Lipzen A."/>
            <person name="Chen C."/>
            <person name="Yan M."/>
            <person name="Daum C."/>
            <person name="Ng V."/>
            <person name="Clum A."/>
            <person name="Steindorff A."/>
            <person name="Ohm R.A."/>
            <person name="Martin F."/>
            <person name="Silar P."/>
            <person name="Natvig D.O."/>
            <person name="Lalanne C."/>
            <person name="Gautier V."/>
            <person name="Ament-Velasquez S.L."/>
            <person name="Kruys A."/>
            <person name="Hutchinson M.I."/>
            <person name="Powell A.J."/>
            <person name="Barry K."/>
            <person name="Miller A.N."/>
            <person name="Grigoriev I.V."/>
            <person name="Debuchy R."/>
            <person name="Gladieux P."/>
            <person name="Hiltunen Thoren M."/>
            <person name="Johannesson H."/>
        </authorList>
    </citation>
    <scope>NUCLEOTIDE SEQUENCE</scope>
    <source>
        <strain evidence="9">CBS 141.50</strain>
    </source>
</reference>
<feature type="transmembrane region" description="Helical" evidence="7">
    <location>
        <begin position="239"/>
        <end position="257"/>
    </location>
</feature>
<evidence type="ECO:0000256" key="2">
    <source>
        <dbReference type="ARBA" id="ARBA00022692"/>
    </source>
</evidence>
<dbReference type="InterPro" id="IPR049326">
    <property type="entry name" value="Rhodopsin_dom_fungi"/>
</dbReference>
<keyword evidence="2 7" id="KW-0812">Transmembrane</keyword>
<evidence type="ECO:0000313" key="9">
    <source>
        <dbReference type="EMBL" id="KAK4148258.1"/>
    </source>
</evidence>
<sequence>MGWTYNTRDPDAPTIGPMITGVAIALTLLSLVTTCLRTYVRARMIKAFGIDDWMILITWFCAAGFAIITVVQTKWGLGLLHIQDLPDEDVYNFGLLQYIGAPFYITSILGFKLALLSSYVRFVPLGIYRNILFGVITTCILFHLSFLLVQLNLCQPVRKQWDPAVTDGSCVASVPFYTSMASITIVFDVTVYVPPPLRLTHSSPYTPILSLIHAFWGCHRMLLPFPVLHKSHLQTRKKLILFGLFGLGIFITVIQIIRIQTVKQLVNYVDSAPLILWSSVENNLGIIVANVPTLAPLVKYYNVRSSRGGGISTSGKMNKNGTGNSAGMAVGAVPTIGSATARGWRHGSSGSRGSVDELATWHDTTEMGSFGGSASAVCAKGGGSMDSILLDKSGSDSGSSHRPPMSRDGEKIGDTGERCVTPRGITKRVEVVVTRT</sequence>
<evidence type="ECO:0000259" key="8">
    <source>
        <dbReference type="Pfam" id="PF20684"/>
    </source>
</evidence>
<dbReference type="Pfam" id="PF20684">
    <property type="entry name" value="Fung_rhodopsin"/>
    <property type="match status" value="2"/>
</dbReference>
<protein>
    <recommendedName>
        <fullName evidence="8">Rhodopsin domain-containing protein</fullName>
    </recommendedName>
</protein>
<comment type="subcellular location">
    <subcellularLocation>
        <location evidence="1">Membrane</location>
        <topology evidence="1">Multi-pass membrane protein</topology>
    </subcellularLocation>
</comment>
<feature type="compositionally biased region" description="Low complexity" evidence="6">
    <location>
        <begin position="388"/>
        <end position="400"/>
    </location>
</feature>
<feature type="region of interest" description="Disordered" evidence="6">
    <location>
        <begin position="388"/>
        <end position="421"/>
    </location>
</feature>
<dbReference type="PANTHER" id="PTHR33048:SF64">
    <property type="entry name" value="INTEGRAL MEMBRANE PROTEIN"/>
    <property type="match status" value="1"/>
</dbReference>
<feature type="transmembrane region" description="Helical" evidence="7">
    <location>
        <begin position="53"/>
        <end position="75"/>
    </location>
</feature>
<proteinExistence type="inferred from homology"/>
<feature type="domain" description="Rhodopsin" evidence="8">
    <location>
        <begin position="36"/>
        <end position="196"/>
    </location>
</feature>
<evidence type="ECO:0000256" key="4">
    <source>
        <dbReference type="ARBA" id="ARBA00023136"/>
    </source>
</evidence>
<comment type="caution">
    <text evidence="9">The sequence shown here is derived from an EMBL/GenBank/DDBJ whole genome shotgun (WGS) entry which is preliminary data.</text>
</comment>
<reference evidence="9" key="2">
    <citation type="submission" date="2023-05" db="EMBL/GenBank/DDBJ databases">
        <authorList>
            <consortium name="Lawrence Berkeley National Laboratory"/>
            <person name="Steindorff A."/>
            <person name="Hensen N."/>
            <person name="Bonometti L."/>
            <person name="Westerberg I."/>
            <person name="Brannstrom I.O."/>
            <person name="Guillou S."/>
            <person name="Cros-Aarteil S."/>
            <person name="Calhoun S."/>
            <person name="Haridas S."/>
            <person name="Kuo A."/>
            <person name="Mondo S."/>
            <person name="Pangilinan J."/>
            <person name="Riley R."/>
            <person name="Labutti K."/>
            <person name="Andreopoulos B."/>
            <person name="Lipzen A."/>
            <person name="Chen C."/>
            <person name="Yanf M."/>
            <person name="Daum C."/>
            <person name="Ng V."/>
            <person name="Clum A."/>
            <person name="Ohm R."/>
            <person name="Martin F."/>
            <person name="Silar P."/>
            <person name="Natvig D."/>
            <person name="Lalanne C."/>
            <person name="Gautier V."/>
            <person name="Ament-Velasquez S.L."/>
            <person name="Kruys A."/>
            <person name="Hutchinson M.I."/>
            <person name="Powell A.J."/>
            <person name="Barry K."/>
            <person name="Miller A.N."/>
            <person name="Grigoriev I.V."/>
            <person name="Debuchy R."/>
            <person name="Gladieux P."/>
            <person name="Thoren M.H."/>
            <person name="Johannesson H."/>
        </authorList>
    </citation>
    <scope>NUCLEOTIDE SEQUENCE</scope>
    <source>
        <strain evidence="9">CBS 141.50</strain>
    </source>
</reference>
<gene>
    <name evidence="9" type="ORF">C8A04DRAFT_24059</name>
</gene>
<dbReference type="PANTHER" id="PTHR33048">
    <property type="entry name" value="PTH11-LIKE INTEGRAL MEMBRANE PROTEIN (AFU_ORTHOLOGUE AFUA_5G11245)"/>
    <property type="match status" value="1"/>
</dbReference>
<feature type="transmembrane region" description="Helical" evidence="7">
    <location>
        <begin position="12"/>
        <end position="32"/>
    </location>
</feature>
<name>A0AAN6VB82_9PEZI</name>
<feature type="transmembrane region" description="Helical" evidence="7">
    <location>
        <begin position="95"/>
        <end position="115"/>
    </location>
</feature>
<dbReference type="Proteomes" id="UP001302676">
    <property type="component" value="Unassembled WGS sequence"/>
</dbReference>
<evidence type="ECO:0000256" key="7">
    <source>
        <dbReference type="SAM" id="Phobius"/>
    </source>
</evidence>
<evidence type="ECO:0000313" key="10">
    <source>
        <dbReference type="Proteomes" id="UP001302676"/>
    </source>
</evidence>
<evidence type="ECO:0000256" key="1">
    <source>
        <dbReference type="ARBA" id="ARBA00004141"/>
    </source>
</evidence>
<keyword evidence="3 7" id="KW-1133">Transmembrane helix</keyword>
<dbReference type="InterPro" id="IPR052337">
    <property type="entry name" value="SAT4-like"/>
</dbReference>
<feature type="transmembrane region" description="Helical" evidence="7">
    <location>
        <begin position="127"/>
        <end position="149"/>
    </location>
</feature>
<dbReference type="GeneID" id="87815567"/>
<dbReference type="AlphaFoldDB" id="A0AAN6VB82"/>
<organism evidence="9 10">
    <name type="scientific">Dichotomopilus funicola</name>
    <dbReference type="NCBI Taxonomy" id="1934379"/>
    <lineage>
        <taxon>Eukaryota</taxon>
        <taxon>Fungi</taxon>
        <taxon>Dikarya</taxon>
        <taxon>Ascomycota</taxon>
        <taxon>Pezizomycotina</taxon>
        <taxon>Sordariomycetes</taxon>
        <taxon>Sordariomycetidae</taxon>
        <taxon>Sordariales</taxon>
        <taxon>Chaetomiaceae</taxon>
        <taxon>Dichotomopilus</taxon>
    </lineage>
</organism>
<comment type="similarity">
    <text evidence="5">Belongs to the SAT4 family.</text>
</comment>